<dbReference type="AlphaFoldDB" id="E1SNQ4"/>
<dbReference type="Gene3D" id="2.60.40.10">
    <property type="entry name" value="Immunoglobulins"/>
    <property type="match status" value="1"/>
</dbReference>
<feature type="chain" id="PRO_5003151523" description="Big-1 domain-containing protein" evidence="1">
    <location>
        <begin position="18"/>
        <end position="697"/>
    </location>
</feature>
<dbReference type="EMBL" id="CP002209">
    <property type="protein sequence ID" value="ADN76727.1"/>
    <property type="molecule type" value="Genomic_DNA"/>
</dbReference>
<evidence type="ECO:0008006" key="4">
    <source>
        <dbReference type="Google" id="ProtNLM"/>
    </source>
</evidence>
<accession>E1SNQ4</accession>
<dbReference type="STRING" id="550540.Fbal_2525"/>
<organism evidence="2 3">
    <name type="scientific">Ferrimonas balearica (strain DSM 9799 / CCM 4581 / KCTC 23876 / PAT)</name>
    <dbReference type="NCBI Taxonomy" id="550540"/>
    <lineage>
        <taxon>Bacteria</taxon>
        <taxon>Pseudomonadati</taxon>
        <taxon>Pseudomonadota</taxon>
        <taxon>Gammaproteobacteria</taxon>
        <taxon>Alteromonadales</taxon>
        <taxon>Ferrimonadaceae</taxon>
        <taxon>Ferrimonas</taxon>
    </lineage>
</organism>
<feature type="signal peptide" evidence="1">
    <location>
        <begin position="1"/>
        <end position="17"/>
    </location>
</feature>
<evidence type="ECO:0000313" key="3">
    <source>
        <dbReference type="Proteomes" id="UP000006683"/>
    </source>
</evidence>
<dbReference type="InterPro" id="IPR008964">
    <property type="entry name" value="Invasin/intimin_cell_adhesion"/>
</dbReference>
<evidence type="ECO:0000313" key="2">
    <source>
        <dbReference type="EMBL" id="ADN76727.1"/>
    </source>
</evidence>
<keyword evidence="1" id="KW-0732">Signal</keyword>
<dbReference type="SUPFAM" id="SSF49373">
    <property type="entry name" value="Invasin/intimin cell-adhesion fragments"/>
    <property type="match status" value="1"/>
</dbReference>
<proteinExistence type="predicted"/>
<keyword evidence="3" id="KW-1185">Reference proteome</keyword>
<dbReference type="Proteomes" id="UP000006683">
    <property type="component" value="Chromosome"/>
</dbReference>
<reference evidence="2 3" key="1">
    <citation type="journal article" date="2010" name="Stand. Genomic Sci.">
        <title>Complete genome sequence of Ferrimonas balearica type strain (PAT).</title>
        <authorList>
            <person name="Nolan M."/>
            <person name="Sikorski J."/>
            <person name="Davenport K."/>
            <person name="Lucas S."/>
            <person name="Glavina Del Rio T."/>
            <person name="Tice H."/>
            <person name="Cheng J."/>
            <person name="Goodwin L."/>
            <person name="Pitluck S."/>
            <person name="Liolios K."/>
            <person name="Ivanova N."/>
            <person name="Mavromatis K."/>
            <person name="Ovchinnikova G."/>
            <person name="Pati A."/>
            <person name="Chen A."/>
            <person name="Palaniappan K."/>
            <person name="Land M."/>
            <person name="Hauser L."/>
            <person name="Chang Y."/>
            <person name="Jeffries C."/>
            <person name="Tapia R."/>
            <person name="Brettin T."/>
            <person name="Detter J."/>
            <person name="Han C."/>
            <person name="Yasawong M."/>
            <person name="Rohde M."/>
            <person name="Tindall B."/>
            <person name="Goker M."/>
            <person name="Woyke T."/>
            <person name="Bristow J."/>
            <person name="Eisen J."/>
            <person name="Markowitz V."/>
            <person name="Hugenholtz P."/>
            <person name="Kyrpides N."/>
            <person name="Klenk H."/>
            <person name="Lapidus A."/>
        </authorList>
    </citation>
    <scope>NUCLEOTIDE SEQUENCE [LARGE SCALE GENOMIC DNA]</scope>
    <source>
        <strain evidence="3">DSM 9799 / CCM 4581 / KCTC 23876 / PAT</strain>
    </source>
</reference>
<protein>
    <recommendedName>
        <fullName evidence="4">Big-1 domain-containing protein</fullName>
    </recommendedName>
</protein>
<dbReference type="KEGG" id="fbl:Fbal_2525"/>
<dbReference type="PROSITE" id="PS51257">
    <property type="entry name" value="PROKAR_LIPOPROTEIN"/>
    <property type="match status" value="1"/>
</dbReference>
<evidence type="ECO:0000256" key="1">
    <source>
        <dbReference type="SAM" id="SignalP"/>
    </source>
</evidence>
<dbReference type="eggNOG" id="COG2831">
    <property type="taxonomic scope" value="Bacteria"/>
</dbReference>
<gene>
    <name evidence="2" type="ordered locus">Fbal_2525</name>
</gene>
<dbReference type="HOGENOM" id="CLU_006970_0_0_6"/>
<name>E1SNQ4_FERBD</name>
<sequence>MRLTHLPLLFAGALVMAGCSGGGSLEAGGSDPGAGPVDPTNPPATAVHTLAMTMWTCPDSAATSTEGCTESSSFDVQKPALIQLVAKRDETAVVGELVEVSTDKGVLIPSDGRVLTDASGVALLRLLASDSEGIVTVSGKYVDATASMFAEINAIDVELALSTALGEGETLADGSTLAVVANLTVDGQPYGEPLEVSFSSTCSLTDKAEIDASVIAKDGQAIATYKPTGCDQQDQITATLTLGTDVASDSVNVSLATSPVASIKFVSSTPDYLQLDGSGGDTSAVVTFQVLDESGRAKQGVDVDFILASGADKVAMSPIQARTNSEGEVSTTLRAGNLPGSVRVQAEVMGSDPVIASVSKELSIGTGLPDKDSYSLSLSVANPEAWRYDNVIVDVMVLAADHFNNPVPDGTAISFVTEGGAIESRCLTLGGQCSVKWRSQDIRPDNARVTLLAFAEGEESFIDQNGNGLFDQGEYDARFDEHEAYVDENEDGEFDQMEQLIDRNSDGAFNDADGQYNGILCQGSALSGGQCNQELVDVNDSAVIVMAGVSPTVFFCKRDSADEDGDGNNGFDCWNNTTDTFMRADDYEDPGVAVACAVDIAIDGTWNPLPYGTGVTFSPDDPLKTAGRNSFTQLSTSAAIYHVNNEGTVLADMRSSCGGGQFSVDVDTSEGFGTLRVELETSKGVYASDSVAIVPAP</sequence>
<dbReference type="InterPro" id="IPR013783">
    <property type="entry name" value="Ig-like_fold"/>
</dbReference>